<proteinExistence type="predicted"/>
<organism evidence="1 2">
    <name type="scientific">Hypholoma sublateritium (strain FD-334 SS-4)</name>
    <dbReference type="NCBI Taxonomy" id="945553"/>
    <lineage>
        <taxon>Eukaryota</taxon>
        <taxon>Fungi</taxon>
        <taxon>Dikarya</taxon>
        <taxon>Basidiomycota</taxon>
        <taxon>Agaricomycotina</taxon>
        <taxon>Agaricomycetes</taxon>
        <taxon>Agaricomycetidae</taxon>
        <taxon>Agaricales</taxon>
        <taxon>Agaricineae</taxon>
        <taxon>Strophariaceae</taxon>
        <taxon>Hypholoma</taxon>
    </lineage>
</organism>
<reference evidence="2" key="1">
    <citation type="submission" date="2014-04" db="EMBL/GenBank/DDBJ databases">
        <title>Evolutionary Origins and Diversification of the Mycorrhizal Mutualists.</title>
        <authorList>
            <consortium name="DOE Joint Genome Institute"/>
            <consortium name="Mycorrhizal Genomics Consortium"/>
            <person name="Kohler A."/>
            <person name="Kuo A."/>
            <person name="Nagy L.G."/>
            <person name="Floudas D."/>
            <person name="Copeland A."/>
            <person name="Barry K.W."/>
            <person name="Cichocki N."/>
            <person name="Veneault-Fourrey C."/>
            <person name="LaButti K."/>
            <person name="Lindquist E.A."/>
            <person name="Lipzen A."/>
            <person name="Lundell T."/>
            <person name="Morin E."/>
            <person name="Murat C."/>
            <person name="Riley R."/>
            <person name="Ohm R."/>
            <person name="Sun H."/>
            <person name="Tunlid A."/>
            <person name="Henrissat B."/>
            <person name="Grigoriev I.V."/>
            <person name="Hibbett D.S."/>
            <person name="Martin F."/>
        </authorList>
    </citation>
    <scope>NUCLEOTIDE SEQUENCE [LARGE SCALE GENOMIC DNA]</scope>
    <source>
        <strain evidence="2">FD-334 SS-4</strain>
    </source>
</reference>
<evidence type="ECO:0008006" key="3">
    <source>
        <dbReference type="Google" id="ProtNLM"/>
    </source>
</evidence>
<name>A0A0D2PJR5_HYPSF</name>
<evidence type="ECO:0000313" key="2">
    <source>
        <dbReference type="Proteomes" id="UP000054270"/>
    </source>
</evidence>
<dbReference type="OrthoDB" id="2788229at2759"/>
<sequence length="383" mass="41823">MQSSDGRLSTTAAQLSKALVDSPHISSYIKSLQISVTSPGVLRWFMTRSLNDEEIAPILPKLSHLESISIAGWKSGRLSWKELHSSLQASLMQALGSPSVTKVAINGVDHFPLSALNFSPKLEHLSLIQSMFVSESNPLQNGASRPRLRSFTVRVSRLSLPVILYWLFDTDTAPDVSNLQFLHVTSSSSNRKLLPRLLPICAESLQVLELDPGAEVNTAYDLHTGAVIVNLVITGPLLDLSNMRQLRSISVTARVWCVGDFWVGSTGEETLETSIYSSPFAWLAQVLATAPVSLTYIGLNISFNINKSSLVKIDWMDLVQTLLSIPSLQRVALIVSLDPSSNLTSTDAIVNVLENQEHLAKLIAKGVLVVSRTSGPENYSPRL</sequence>
<dbReference type="EMBL" id="KN817570">
    <property type="protein sequence ID" value="KJA20175.1"/>
    <property type="molecule type" value="Genomic_DNA"/>
</dbReference>
<dbReference type="Proteomes" id="UP000054270">
    <property type="component" value="Unassembled WGS sequence"/>
</dbReference>
<gene>
    <name evidence="1" type="ORF">HYPSUDRAFT_204052</name>
</gene>
<keyword evidence="2" id="KW-1185">Reference proteome</keyword>
<protein>
    <recommendedName>
        <fullName evidence="3">F-box domain-containing protein</fullName>
    </recommendedName>
</protein>
<evidence type="ECO:0000313" key="1">
    <source>
        <dbReference type="EMBL" id="KJA20175.1"/>
    </source>
</evidence>
<dbReference type="AlphaFoldDB" id="A0A0D2PJR5"/>
<accession>A0A0D2PJR5</accession>